<reference evidence="2 3" key="2">
    <citation type="submission" date="2018-11" db="EMBL/GenBank/DDBJ databases">
        <authorList>
            <consortium name="Pathogen Informatics"/>
        </authorList>
    </citation>
    <scope>NUCLEOTIDE SEQUENCE [LARGE SCALE GENOMIC DNA]</scope>
    <source>
        <strain evidence="2 3">Egypt</strain>
    </source>
</reference>
<feature type="region of interest" description="Disordered" evidence="1">
    <location>
        <begin position="1"/>
        <end position="32"/>
    </location>
</feature>
<evidence type="ECO:0000313" key="3">
    <source>
        <dbReference type="Proteomes" id="UP000272942"/>
    </source>
</evidence>
<evidence type="ECO:0000256" key="1">
    <source>
        <dbReference type="SAM" id="MobiDB-lite"/>
    </source>
</evidence>
<accession>A0A183AFT3</accession>
<reference evidence="4" key="1">
    <citation type="submission" date="2016-06" db="UniProtKB">
        <authorList>
            <consortium name="WormBaseParasite"/>
        </authorList>
    </citation>
    <scope>IDENTIFICATION</scope>
</reference>
<feature type="compositionally biased region" description="Polar residues" evidence="1">
    <location>
        <begin position="22"/>
        <end position="31"/>
    </location>
</feature>
<dbReference type="Proteomes" id="UP000272942">
    <property type="component" value="Unassembled WGS sequence"/>
</dbReference>
<evidence type="ECO:0000313" key="4">
    <source>
        <dbReference type="WBParaSite" id="ECPE_0000583101-mRNA-1"/>
    </source>
</evidence>
<protein>
    <submittedName>
        <fullName evidence="2 4">Uncharacterized protein</fullName>
    </submittedName>
</protein>
<organism evidence="4">
    <name type="scientific">Echinostoma caproni</name>
    <dbReference type="NCBI Taxonomy" id="27848"/>
    <lineage>
        <taxon>Eukaryota</taxon>
        <taxon>Metazoa</taxon>
        <taxon>Spiralia</taxon>
        <taxon>Lophotrochozoa</taxon>
        <taxon>Platyhelminthes</taxon>
        <taxon>Trematoda</taxon>
        <taxon>Digenea</taxon>
        <taxon>Plagiorchiida</taxon>
        <taxon>Echinostomata</taxon>
        <taxon>Echinostomatoidea</taxon>
        <taxon>Echinostomatidae</taxon>
        <taxon>Echinostoma</taxon>
    </lineage>
</organism>
<keyword evidence="3" id="KW-1185">Reference proteome</keyword>
<name>A0A183AFT3_9TREM</name>
<dbReference type="EMBL" id="UZAN01042722">
    <property type="protein sequence ID" value="VDP76620.1"/>
    <property type="molecule type" value="Genomic_DNA"/>
</dbReference>
<evidence type="ECO:0000313" key="2">
    <source>
        <dbReference type="EMBL" id="VDP76620.1"/>
    </source>
</evidence>
<proteinExistence type="predicted"/>
<sequence length="140" mass="16406">MIHSTRPPRPEPCRFSAKHCRTQSQPQTAQEKQIFRNPSFETPVHCARYCPTRPGRGSFEQPDSADMARIWQMSAQDQTNATLIDKSVDIQLGRDNHQRLNEFVTRQRNLVSDRKTRHRYRKSLGQQHVKEWLGVPITLR</sequence>
<gene>
    <name evidence="2" type="ORF">ECPE_LOCUS5818</name>
</gene>
<dbReference type="AlphaFoldDB" id="A0A183AFT3"/>
<dbReference type="WBParaSite" id="ECPE_0000583101-mRNA-1">
    <property type="protein sequence ID" value="ECPE_0000583101-mRNA-1"/>
    <property type="gene ID" value="ECPE_0000583101"/>
</dbReference>